<organism evidence="3 4">
    <name type="scientific">Tersicoccus phoenicis</name>
    <dbReference type="NCBI Taxonomy" id="554083"/>
    <lineage>
        <taxon>Bacteria</taxon>
        <taxon>Bacillati</taxon>
        <taxon>Actinomycetota</taxon>
        <taxon>Actinomycetes</taxon>
        <taxon>Micrococcales</taxon>
        <taxon>Micrococcaceae</taxon>
        <taxon>Tersicoccus</taxon>
    </lineage>
</organism>
<dbReference type="RefSeq" id="WP_076705390.1">
    <property type="nucleotide sequence ID" value="NZ_MRDE01000076.1"/>
</dbReference>
<proteinExistence type="predicted"/>
<dbReference type="STRING" id="554083.BKD30_13555"/>
<keyword evidence="1" id="KW-1277">Toxin-antitoxin system</keyword>
<keyword evidence="2" id="KW-0812">Transmembrane</keyword>
<dbReference type="EMBL" id="MRDE01000076">
    <property type="protein sequence ID" value="OMH23353.1"/>
    <property type="molecule type" value="Genomic_DNA"/>
</dbReference>
<dbReference type="Pfam" id="PF05016">
    <property type="entry name" value="ParE_toxin"/>
    <property type="match status" value="1"/>
</dbReference>
<evidence type="ECO:0000313" key="4">
    <source>
        <dbReference type="Proteomes" id="UP000187085"/>
    </source>
</evidence>
<evidence type="ECO:0000256" key="2">
    <source>
        <dbReference type="SAM" id="Phobius"/>
    </source>
</evidence>
<accession>A0A1R1L755</accession>
<keyword evidence="2" id="KW-1133">Transmembrane helix</keyword>
<dbReference type="Proteomes" id="UP000187085">
    <property type="component" value="Unassembled WGS sequence"/>
</dbReference>
<comment type="caution">
    <text evidence="3">The sequence shown here is derived from an EMBL/GenBank/DDBJ whole genome shotgun (WGS) entry which is preliminary data.</text>
</comment>
<name>A0A1R1L755_9MICC</name>
<feature type="transmembrane region" description="Helical" evidence="2">
    <location>
        <begin position="72"/>
        <end position="92"/>
    </location>
</feature>
<keyword evidence="2" id="KW-0472">Membrane</keyword>
<protein>
    <submittedName>
        <fullName evidence="3">Addiction module toxin RelE</fullName>
    </submittedName>
</protein>
<sequence>MTRSVVYSRRAGQQLTDLYLWIAEQSGFPERAEGFVSAVVDYCDGLADFPLVGLARDDLRPGLRTIGFRRRVVIAFAVTPETVMILGVHYGGRDHDALLRTVVD</sequence>
<gene>
    <name evidence="3" type="ORF">BKD30_13555</name>
</gene>
<dbReference type="OrthoDB" id="9814952at2"/>
<dbReference type="InterPro" id="IPR007712">
    <property type="entry name" value="RelE/ParE_toxin"/>
</dbReference>
<dbReference type="InterPro" id="IPR035093">
    <property type="entry name" value="RelE/ParE_toxin_dom_sf"/>
</dbReference>
<reference evidence="3 4" key="1">
    <citation type="submission" date="2016-12" db="EMBL/GenBank/DDBJ databases">
        <title>Draft genome of Tersicoccus phoenicis 1P05MA.</title>
        <authorList>
            <person name="Nakajima Y."/>
            <person name="Yoshizawa S."/>
            <person name="Nakamura K."/>
            <person name="Ogura Y."/>
            <person name="Hayashi T."/>
            <person name="Kogure K."/>
        </authorList>
    </citation>
    <scope>NUCLEOTIDE SEQUENCE [LARGE SCALE GENOMIC DNA]</scope>
    <source>
        <strain evidence="3 4">1p05MA</strain>
    </source>
</reference>
<dbReference type="AlphaFoldDB" id="A0A1R1L755"/>
<evidence type="ECO:0000256" key="1">
    <source>
        <dbReference type="ARBA" id="ARBA00022649"/>
    </source>
</evidence>
<keyword evidence="4" id="KW-1185">Reference proteome</keyword>
<dbReference type="Gene3D" id="3.30.2310.20">
    <property type="entry name" value="RelE-like"/>
    <property type="match status" value="1"/>
</dbReference>
<evidence type="ECO:0000313" key="3">
    <source>
        <dbReference type="EMBL" id="OMH23353.1"/>
    </source>
</evidence>